<evidence type="ECO:0000256" key="1">
    <source>
        <dbReference type="SAM" id="MobiDB-lite"/>
    </source>
</evidence>
<evidence type="ECO:0000256" key="2">
    <source>
        <dbReference type="SAM" id="Phobius"/>
    </source>
</evidence>
<feature type="transmembrane region" description="Helical" evidence="2">
    <location>
        <begin position="231"/>
        <end position="249"/>
    </location>
</feature>
<sequence length="400" mass="42795">MRCPECGEASDARLKYCEHCGAKMPERPQATGARPAVRPQRPSRAASEPAYAKEILDEVEEHSRPYAVNEEAPELPPEDQTDPGRSRPPYDGPKWLEHVPAHSPTVAGVGLLALALVLSVLPFFADAGVPGSLLALVAGAVLVARELREAGQAHDFTERVPEVLLRPESAAAAMAVLAAIAVRMLGFGLMPLLWLSGVGLIAWDQWPKVVAREDGVAPYFEPRRLLRMPRVVALGGAALCLLCLFAPWATVRSELGPLPGNAPVPQGPPELRVVHTVRPSDDVLYARGADATLMSGWDLPGAVLVELALLVVLAMLALRPEVERPSWARFVPAGAVGFCLLWVVLNMRLMLGPIAFIVGLGAVGMLAARAWSGVEEEEPPPPTDFDSDSDSPDFDESEAG</sequence>
<name>A0ABX7P979_9BACT</name>
<feature type="transmembrane region" description="Helical" evidence="2">
    <location>
        <begin position="327"/>
        <end position="345"/>
    </location>
</feature>
<feature type="transmembrane region" description="Helical" evidence="2">
    <location>
        <begin position="351"/>
        <end position="371"/>
    </location>
</feature>
<protein>
    <submittedName>
        <fullName evidence="3">Zinc ribbon domain-containing protein</fullName>
    </submittedName>
</protein>
<proteinExistence type="predicted"/>
<keyword evidence="2" id="KW-0812">Transmembrane</keyword>
<keyword evidence="2" id="KW-0472">Membrane</keyword>
<gene>
    <name evidence="3" type="ORF">JY651_19625</name>
</gene>
<feature type="region of interest" description="Disordered" evidence="1">
    <location>
        <begin position="372"/>
        <end position="400"/>
    </location>
</feature>
<feature type="transmembrane region" description="Helical" evidence="2">
    <location>
        <begin position="299"/>
        <end position="318"/>
    </location>
</feature>
<accession>A0ABX7P979</accession>
<dbReference type="EMBL" id="CP071090">
    <property type="protein sequence ID" value="QSQ26987.1"/>
    <property type="molecule type" value="Genomic_DNA"/>
</dbReference>
<keyword evidence="2" id="KW-1133">Transmembrane helix</keyword>
<feature type="transmembrane region" description="Helical" evidence="2">
    <location>
        <begin position="106"/>
        <end position="125"/>
    </location>
</feature>
<organism evidence="3 4">
    <name type="scientific">Pyxidicoccus parkwayensis</name>
    <dbReference type="NCBI Taxonomy" id="2813578"/>
    <lineage>
        <taxon>Bacteria</taxon>
        <taxon>Pseudomonadati</taxon>
        <taxon>Myxococcota</taxon>
        <taxon>Myxococcia</taxon>
        <taxon>Myxococcales</taxon>
        <taxon>Cystobacterineae</taxon>
        <taxon>Myxococcaceae</taxon>
        <taxon>Pyxidicoccus</taxon>
    </lineage>
</organism>
<evidence type="ECO:0000313" key="3">
    <source>
        <dbReference type="EMBL" id="QSQ26987.1"/>
    </source>
</evidence>
<dbReference type="Proteomes" id="UP000662747">
    <property type="component" value="Chromosome"/>
</dbReference>
<feature type="compositionally biased region" description="Acidic residues" evidence="1">
    <location>
        <begin position="71"/>
        <end position="81"/>
    </location>
</feature>
<evidence type="ECO:0000313" key="4">
    <source>
        <dbReference type="Proteomes" id="UP000662747"/>
    </source>
</evidence>
<feature type="region of interest" description="Disordered" evidence="1">
    <location>
        <begin position="24"/>
        <end position="96"/>
    </location>
</feature>
<feature type="transmembrane region" description="Helical" evidence="2">
    <location>
        <begin position="170"/>
        <end position="203"/>
    </location>
</feature>
<dbReference type="RefSeq" id="WP_206728515.1">
    <property type="nucleotide sequence ID" value="NZ_CP071090.1"/>
</dbReference>
<keyword evidence="4" id="KW-1185">Reference proteome</keyword>
<reference evidence="3 4" key="1">
    <citation type="submission" date="2021-02" db="EMBL/GenBank/DDBJ databases">
        <title>De Novo genome assembly of isolated myxobacteria.</title>
        <authorList>
            <person name="Stevens D.C."/>
        </authorList>
    </citation>
    <scope>NUCLEOTIDE SEQUENCE [LARGE SCALE GENOMIC DNA]</scope>
    <source>
        <strain evidence="4">SCPEA02</strain>
    </source>
</reference>
<feature type="compositionally biased region" description="Acidic residues" evidence="1">
    <location>
        <begin position="374"/>
        <end position="400"/>
    </location>
</feature>